<dbReference type="PANTHER" id="PTHR21152">
    <property type="entry name" value="AMINOTRANSFERASE CLASS V"/>
    <property type="match status" value="1"/>
</dbReference>
<dbReference type="EMBL" id="WJQS01000001">
    <property type="protein sequence ID" value="MRI84359.1"/>
    <property type="molecule type" value="Genomic_DNA"/>
</dbReference>
<dbReference type="GO" id="GO:0004760">
    <property type="term" value="F:L-serine-pyruvate transaminase activity"/>
    <property type="evidence" value="ECO:0007669"/>
    <property type="project" value="TreeGrafter"/>
</dbReference>
<dbReference type="InterPro" id="IPR024169">
    <property type="entry name" value="SP_NH2Trfase/AEP_transaminase"/>
</dbReference>
<dbReference type="InterPro" id="IPR015424">
    <property type="entry name" value="PyrdxlP-dep_Trfase"/>
</dbReference>
<comment type="similarity">
    <text evidence="2 8">Belongs to the class-V pyridoxal-phosphate-dependent aminotransferase family.</text>
</comment>
<dbReference type="Gene3D" id="3.90.1150.10">
    <property type="entry name" value="Aspartate Aminotransferase, domain 1"/>
    <property type="match status" value="1"/>
</dbReference>
<evidence type="ECO:0000256" key="3">
    <source>
        <dbReference type="ARBA" id="ARBA00022576"/>
    </source>
</evidence>
<dbReference type="InterPro" id="IPR015422">
    <property type="entry name" value="PyrdxlP-dep_Trfase_small"/>
</dbReference>
<organism evidence="11 12">
    <name type="scientific">Fundicoccus ignavus</name>
    <dbReference type="NCBI Taxonomy" id="2664442"/>
    <lineage>
        <taxon>Bacteria</taxon>
        <taxon>Bacillati</taxon>
        <taxon>Bacillota</taxon>
        <taxon>Bacilli</taxon>
        <taxon>Lactobacillales</taxon>
        <taxon>Aerococcaceae</taxon>
        <taxon>Fundicoccus</taxon>
    </lineage>
</organism>
<evidence type="ECO:0000256" key="1">
    <source>
        <dbReference type="ARBA" id="ARBA00001933"/>
    </source>
</evidence>
<dbReference type="PIRSF" id="PIRSF000524">
    <property type="entry name" value="SPT"/>
    <property type="match status" value="1"/>
</dbReference>
<reference evidence="11 12" key="1">
    <citation type="submission" date="2019-11" db="EMBL/GenBank/DDBJ databases">
        <title>Characterisation of Fundicoccus ignavus gen. nov. sp. nov., a novel genus of the family Aerococcaceae isolated from bulk tank milk.</title>
        <authorList>
            <person name="Siebert A."/>
            <person name="Huptas C."/>
            <person name="Wenning M."/>
            <person name="Scherer S."/>
            <person name="Doll E.V."/>
        </authorList>
    </citation>
    <scope>NUCLEOTIDE SEQUENCE [LARGE SCALE GENOMIC DNA]</scope>
    <source>
        <strain evidence="11 12">WS4759</strain>
    </source>
</reference>
<keyword evidence="4 11" id="KW-0808">Transferase</keyword>
<comment type="caution">
    <text evidence="11">The sequence shown here is derived from an EMBL/GenBank/DDBJ whole genome shotgun (WGS) entry which is preliminary data.</text>
</comment>
<proteinExistence type="inferred from homology"/>
<dbReference type="Proteomes" id="UP000430975">
    <property type="component" value="Unassembled WGS sequence"/>
</dbReference>
<feature type="modified residue" description="N6-(pyridoxal phosphate)lysine" evidence="7">
    <location>
        <position position="196"/>
    </location>
</feature>
<evidence type="ECO:0000256" key="7">
    <source>
        <dbReference type="PIRSR" id="PIRSR000524-50"/>
    </source>
</evidence>
<feature type="binding site" evidence="6">
    <location>
        <position position="356"/>
    </location>
    <ligand>
        <name>substrate</name>
    </ligand>
</feature>
<keyword evidence="12" id="KW-1185">Reference proteome</keyword>
<evidence type="ECO:0000256" key="2">
    <source>
        <dbReference type="ARBA" id="ARBA00009236"/>
    </source>
</evidence>
<keyword evidence="5 7" id="KW-0663">Pyridoxal phosphate</keyword>
<evidence type="ECO:0000256" key="9">
    <source>
        <dbReference type="RuleBase" id="RU004504"/>
    </source>
</evidence>
<comment type="cofactor">
    <cofactor evidence="1 7 9">
        <name>pyridoxal 5'-phosphate</name>
        <dbReference type="ChEBI" id="CHEBI:597326"/>
    </cofactor>
</comment>
<protein>
    <submittedName>
        <fullName evidence="11">Aminotransferase class V-fold PLP-dependent enzyme</fullName>
    </submittedName>
</protein>
<evidence type="ECO:0000313" key="11">
    <source>
        <dbReference type="EMBL" id="MRI84359.1"/>
    </source>
</evidence>
<feature type="domain" description="Aminotransferase class V" evidence="10">
    <location>
        <begin position="40"/>
        <end position="344"/>
    </location>
</feature>
<evidence type="ECO:0000256" key="4">
    <source>
        <dbReference type="ARBA" id="ARBA00022679"/>
    </source>
</evidence>
<dbReference type="InterPro" id="IPR000192">
    <property type="entry name" value="Aminotrans_V_dom"/>
</dbReference>
<dbReference type="AlphaFoldDB" id="A0A6I2GGA8"/>
<evidence type="ECO:0000256" key="5">
    <source>
        <dbReference type="ARBA" id="ARBA00022898"/>
    </source>
</evidence>
<evidence type="ECO:0000313" key="12">
    <source>
        <dbReference type="Proteomes" id="UP000430975"/>
    </source>
</evidence>
<dbReference type="FunFam" id="3.40.640.10:FF:000027">
    <property type="entry name" value="Serine--pyruvate aminotransferase, mitochondrial"/>
    <property type="match status" value="1"/>
</dbReference>
<sequence>MFKTITVPKRTIMTPGPVEVNPKVLQVMSNSILGQYDPVFLDIMNEVKELIKQPFGTKNEQAFAIDGSSRSGIEAAMIAILEKGDKVLIPAFGRFAYLLAEIAGRCGAEVVLLEKSWESPFAQQDIIEKVKEVKPKLVAMVHGETANGQIQDLDEIGAYCQANDVLLLVDMVATFAGVELKVDEWGVDIAIAGSQKCLSVPAGMSLVTFNKRVEKLIKERYQLELGLSKDIRNERFIQSNYLDLSQLMNYWNEERINHHTEATTLVYGVHEGLRLLLEEGLENVHRRHLLNNQAIVAGVKAMGLEIFGAPDTKMPTVTPVIIPDGVDALAVPRLLLEQFGVEIAGSFGELNGKIWRIGNMGYSSRHENVLAVLGALESVLIYYGADIQVGKAVKAALDVYL</sequence>
<accession>A0A6I2GGA8</accession>
<dbReference type="Gene3D" id="3.40.640.10">
    <property type="entry name" value="Type I PLP-dependent aspartate aminotransferase-like (Major domain)"/>
    <property type="match status" value="1"/>
</dbReference>
<gene>
    <name evidence="11" type="ORF">GIY09_00380</name>
</gene>
<dbReference type="InterPro" id="IPR020578">
    <property type="entry name" value="Aminotrans_V_PyrdxlP_BS"/>
</dbReference>
<evidence type="ECO:0000256" key="8">
    <source>
        <dbReference type="RuleBase" id="RU004075"/>
    </source>
</evidence>
<evidence type="ECO:0000259" key="10">
    <source>
        <dbReference type="Pfam" id="PF00266"/>
    </source>
</evidence>
<dbReference type="SUPFAM" id="SSF53383">
    <property type="entry name" value="PLP-dependent transferases"/>
    <property type="match status" value="1"/>
</dbReference>
<dbReference type="PROSITE" id="PS00595">
    <property type="entry name" value="AA_TRANSFER_CLASS_5"/>
    <property type="match status" value="1"/>
</dbReference>
<dbReference type="Pfam" id="PF00266">
    <property type="entry name" value="Aminotran_5"/>
    <property type="match status" value="1"/>
</dbReference>
<dbReference type="InterPro" id="IPR015421">
    <property type="entry name" value="PyrdxlP-dep_Trfase_major"/>
</dbReference>
<dbReference type="GO" id="GO:0019265">
    <property type="term" value="P:glycine biosynthetic process, by transamination of glyoxylate"/>
    <property type="evidence" value="ECO:0007669"/>
    <property type="project" value="TreeGrafter"/>
</dbReference>
<dbReference type="RefSeq" id="WP_153862878.1">
    <property type="nucleotide sequence ID" value="NZ_WJQS01000001.1"/>
</dbReference>
<dbReference type="PANTHER" id="PTHR21152:SF40">
    <property type="entry name" value="ALANINE--GLYOXYLATE AMINOTRANSFERASE"/>
    <property type="match status" value="1"/>
</dbReference>
<dbReference type="GO" id="GO:0008453">
    <property type="term" value="F:alanine-glyoxylate transaminase activity"/>
    <property type="evidence" value="ECO:0007669"/>
    <property type="project" value="TreeGrafter"/>
</dbReference>
<keyword evidence="3 11" id="KW-0032">Aminotransferase</keyword>
<name>A0A6I2GGA8_9LACT</name>
<evidence type="ECO:0000256" key="6">
    <source>
        <dbReference type="PIRSR" id="PIRSR000524-1"/>
    </source>
</evidence>